<dbReference type="AlphaFoldDB" id="A0AAW0TS65"/>
<dbReference type="InterPro" id="IPR036250">
    <property type="entry name" value="AcylCo_DH-like_C"/>
</dbReference>
<sequence>MSSKAKCLDEETIQLLKFASWATSAGQADWYVIQTVNPGFAGDYSDFSCFLVFKNEVRANTEDWSALGMHGNMSGPIVIEGKFNIDRMIGSRGEGKRSNDESSIPYYLLFTSACWTGISLASIDVAKKHVTHKAHANVGMRVCDYPSVQDLFGEAVCDVNSVRCQGILLADAMDKETNNNDWRLHEDKAFIARQVVSDVTDKMLHACGGTGYKKFFDYLTSKVEHILNLFPFAEISILGDFNVHHQLWLSSPFTDHPGELAYNFAILHDLEQLVQHPTRIPDRLGNTPNILDLFLTSNPSAYAVTLSSPLCSSDHNLISLSCPIAPISPQDPSKRRCLWRFASASWGGPEEVFC</sequence>
<comment type="caution">
    <text evidence="5">The sequence shown here is derived from an EMBL/GenBank/DDBJ whole genome shotgun (WGS) entry which is preliminary data.</text>
</comment>
<feature type="domain" description="Endonuclease/exonuclease/phosphatase" evidence="4">
    <location>
        <begin position="219"/>
        <end position="318"/>
    </location>
</feature>
<dbReference type="InterPro" id="IPR046373">
    <property type="entry name" value="Acyl-CoA_Oxase/DH_mid-dom_sf"/>
</dbReference>
<keyword evidence="6" id="KW-1185">Reference proteome</keyword>
<keyword evidence="3" id="KW-0274">FAD</keyword>
<evidence type="ECO:0000259" key="4">
    <source>
        <dbReference type="Pfam" id="PF14529"/>
    </source>
</evidence>
<name>A0AAW0TS65_SCYPA</name>
<evidence type="ECO:0000256" key="2">
    <source>
        <dbReference type="ARBA" id="ARBA00022630"/>
    </source>
</evidence>
<keyword evidence="2" id="KW-0285">Flavoprotein</keyword>
<comment type="cofactor">
    <cofactor evidence="1">
        <name>FAD</name>
        <dbReference type="ChEBI" id="CHEBI:57692"/>
    </cofactor>
</comment>
<dbReference type="Proteomes" id="UP001487740">
    <property type="component" value="Unassembled WGS sequence"/>
</dbReference>
<dbReference type="Gene3D" id="3.60.10.10">
    <property type="entry name" value="Endonuclease/exonuclease/phosphatase"/>
    <property type="match status" value="1"/>
</dbReference>
<accession>A0AAW0TS65</accession>
<dbReference type="InterPro" id="IPR005135">
    <property type="entry name" value="Endo/exonuclease/phosphatase"/>
</dbReference>
<dbReference type="Pfam" id="PF14529">
    <property type="entry name" value="Exo_endo_phos_2"/>
    <property type="match status" value="1"/>
</dbReference>
<protein>
    <recommendedName>
        <fullName evidence="4">Endonuclease/exonuclease/phosphatase domain-containing protein</fullName>
    </recommendedName>
</protein>
<dbReference type="GO" id="GO:0016627">
    <property type="term" value="F:oxidoreductase activity, acting on the CH-CH group of donors"/>
    <property type="evidence" value="ECO:0007669"/>
    <property type="project" value="InterPro"/>
</dbReference>
<dbReference type="Gene3D" id="1.20.140.10">
    <property type="entry name" value="Butyryl-CoA Dehydrogenase, subunit A, domain 3"/>
    <property type="match status" value="1"/>
</dbReference>
<dbReference type="EMBL" id="JARAKH010000025">
    <property type="protein sequence ID" value="KAK8390619.1"/>
    <property type="molecule type" value="Genomic_DNA"/>
</dbReference>
<organism evidence="5 6">
    <name type="scientific">Scylla paramamosain</name>
    <name type="common">Mud crab</name>
    <dbReference type="NCBI Taxonomy" id="85552"/>
    <lineage>
        <taxon>Eukaryota</taxon>
        <taxon>Metazoa</taxon>
        <taxon>Ecdysozoa</taxon>
        <taxon>Arthropoda</taxon>
        <taxon>Crustacea</taxon>
        <taxon>Multicrustacea</taxon>
        <taxon>Malacostraca</taxon>
        <taxon>Eumalacostraca</taxon>
        <taxon>Eucarida</taxon>
        <taxon>Decapoda</taxon>
        <taxon>Pleocyemata</taxon>
        <taxon>Brachyura</taxon>
        <taxon>Eubrachyura</taxon>
        <taxon>Portunoidea</taxon>
        <taxon>Portunidae</taxon>
        <taxon>Portuninae</taxon>
        <taxon>Scylla</taxon>
    </lineage>
</organism>
<evidence type="ECO:0000256" key="1">
    <source>
        <dbReference type="ARBA" id="ARBA00001974"/>
    </source>
</evidence>
<evidence type="ECO:0000313" key="5">
    <source>
        <dbReference type="EMBL" id="KAK8390619.1"/>
    </source>
</evidence>
<reference evidence="5 6" key="1">
    <citation type="submission" date="2023-03" db="EMBL/GenBank/DDBJ databases">
        <title>High-quality genome of Scylla paramamosain provides insights in environmental adaptation.</title>
        <authorList>
            <person name="Zhang L."/>
        </authorList>
    </citation>
    <scope>NUCLEOTIDE SEQUENCE [LARGE SCALE GENOMIC DNA]</scope>
    <source>
        <strain evidence="5">LZ_2023a</strain>
        <tissue evidence="5">Muscle</tissue>
    </source>
</reference>
<evidence type="ECO:0000256" key="3">
    <source>
        <dbReference type="ARBA" id="ARBA00022827"/>
    </source>
</evidence>
<gene>
    <name evidence="5" type="ORF">O3P69_010364</name>
</gene>
<dbReference type="SUPFAM" id="SSF56219">
    <property type="entry name" value="DNase I-like"/>
    <property type="match status" value="1"/>
</dbReference>
<evidence type="ECO:0000313" key="6">
    <source>
        <dbReference type="Proteomes" id="UP001487740"/>
    </source>
</evidence>
<proteinExistence type="predicted"/>
<dbReference type="Gene3D" id="2.40.110.10">
    <property type="entry name" value="Butyryl-CoA Dehydrogenase, subunit A, domain 2"/>
    <property type="match status" value="1"/>
</dbReference>
<dbReference type="SUPFAM" id="SSF47203">
    <property type="entry name" value="Acyl-CoA dehydrogenase C-terminal domain-like"/>
    <property type="match status" value="1"/>
</dbReference>
<dbReference type="InterPro" id="IPR036691">
    <property type="entry name" value="Endo/exonu/phosph_ase_sf"/>
</dbReference>